<dbReference type="CDD" id="cd12830">
    <property type="entry name" value="MtCorA-like"/>
    <property type="match status" value="1"/>
</dbReference>
<evidence type="ECO:0000256" key="5">
    <source>
        <dbReference type="ARBA" id="ARBA00022692"/>
    </source>
</evidence>
<evidence type="ECO:0000256" key="4">
    <source>
        <dbReference type="ARBA" id="ARBA00022475"/>
    </source>
</evidence>
<comment type="subcellular location">
    <subcellularLocation>
        <location evidence="1">Cell membrane</location>
        <topology evidence="1">Multi-pass membrane protein</topology>
    </subcellularLocation>
</comment>
<keyword evidence="11" id="KW-1185">Reference proteome</keyword>
<sequence>MSSLHRGSPAGDGDGPAGPPLPPVPAARAVVDCAAYLHGRRQRGFSDFHQAYEHVREAGEGFVWLGLHAPTDAQMASVAEVFGLHPLAVEDVVHAHQRPKLELYDGTVFLVLRSMQYIEHDRQDRANDVVDGGEIMILAGRDFVITVRHGDHTQLAGVRARLEARPDSMALGPGAVVHAIADFVVDSYLTVVTDMQSDVDEVEERVFTAATRDLDIDVVYLFKREVLELRRAVAPLAGPLAWLSGHDGQPGANPRGERSVSFQEKEIRRHFRDVADHLSTVNDMVVEYDERLTSLLHAAATKVGIQQNTDMRKISSWAAIAAVPTMVAGLYGMNFEFIPELEWRWSYPVLLILLAAACLNLWRLLHKNRWL</sequence>
<evidence type="ECO:0000256" key="1">
    <source>
        <dbReference type="ARBA" id="ARBA00004651"/>
    </source>
</evidence>
<name>A0ABP7P9E7_9ACTN</name>
<dbReference type="InterPro" id="IPR045861">
    <property type="entry name" value="CorA_cytoplasmic_dom"/>
</dbReference>
<evidence type="ECO:0000256" key="7">
    <source>
        <dbReference type="ARBA" id="ARBA00023136"/>
    </source>
</evidence>
<evidence type="ECO:0000256" key="8">
    <source>
        <dbReference type="SAM" id="MobiDB-lite"/>
    </source>
</evidence>
<dbReference type="Proteomes" id="UP001418444">
    <property type="component" value="Unassembled WGS sequence"/>
</dbReference>
<dbReference type="Gene3D" id="1.20.58.340">
    <property type="entry name" value="Magnesium transport protein CorA, transmembrane region"/>
    <property type="match status" value="2"/>
</dbReference>
<dbReference type="PANTHER" id="PTHR46494">
    <property type="entry name" value="CORA FAMILY METAL ION TRANSPORTER (EUROFUNG)"/>
    <property type="match status" value="1"/>
</dbReference>
<keyword evidence="5 9" id="KW-0812">Transmembrane</keyword>
<dbReference type="PANTHER" id="PTHR46494:SF1">
    <property type="entry name" value="CORA FAMILY METAL ION TRANSPORTER (EUROFUNG)"/>
    <property type="match status" value="1"/>
</dbReference>
<comment type="similarity">
    <text evidence="2">Belongs to the CorA metal ion transporter (MIT) (TC 1.A.35) family.</text>
</comment>
<dbReference type="InterPro" id="IPR002523">
    <property type="entry name" value="MgTranspt_CorA/ZnTranspt_ZntB"/>
</dbReference>
<evidence type="ECO:0000256" key="3">
    <source>
        <dbReference type="ARBA" id="ARBA00022448"/>
    </source>
</evidence>
<dbReference type="EMBL" id="BAAAZW010000006">
    <property type="protein sequence ID" value="GAA3961923.1"/>
    <property type="molecule type" value="Genomic_DNA"/>
</dbReference>
<evidence type="ECO:0000313" key="10">
    <source>
        <dbReference type="EMBL" id="GAA3961923.1"/>
    </source>
</evidence>
<gene>
    <name evidence="10" type="primary">corA</name>
    <name evidence="10" type="ORF">GCM10022231_22550</name>
</gene>
<keyword evidence="3" id="KW-0813">Transport</keyword>
<dbReference type="InterPro" id="IPR045863">
    <property type="entry name" value="CorA_TM1_TM2"/>
</dbReference>
<keyword evidence="6 9" id="KW-1133">Transmembrane helix</keyword>
<dbReference type="RefSeq" id="WP_344783731.1">
    <property type="nucleotide sequence ID" value="NZ_BAAAZW010000006.1"/>
</dbReference>
<dbReference type="Pfam" id="PF01544">
    <property type="entry name" value="CorA"/>
    <property type="match status" value="1"/>
</dbReference>
<evidence type="ECO:0000313" key="11">
    <source>
        <dbReference type="Proteomes" id="UP001418444"/>
    </source>
</evidence>
<evidence type="ECO:0000256" key="9">
    <source>
        <dbReference type="SAM" id="Phobius"/>
    </source>
</evidence>
<feature type="region of interest" description="Disordered" evidence="8">
    <location>
        <begin position="1"/>
        <end position="24"/>
    </location>
</feature>
<dbReference type="SUPFAM" id="SSF144083">
    <property type="entry name" value="Magnesium transport protein CorA, transmembrane region"/>
    <property type="match status" value="1"/>
</dbReference>
<dbReference type="SUPFAM" id="SSF143865">
    <property type="entry name" value="CorA soluble domain-like"/>
    <property type="match status" value="1"/>
</dbReference>
<dbReference type="Gene3D" id="3.30.460.20">
    <property type="entry name" value="CorA soluble domain-like"/>
    <property type="match status" value="1"/>
</dbReference>
<accession>A0ABP7P9E7</accession>
<evidence type="ECO:0000256" key="6">
    <source>
        <dbReference type="ARBA" id="ARBA00022989"/>
    </source>
</evidence>
<reference evidence="11" key="1">
    <citation type="journal article" date="2019" name="Int. J. Syst. Evol. Microbiol.">
        <title>The Global Catalogue of Microorganisms (GCM) 10K type strain sequencing project: providing services to taxonomists for standard genome sequencing and annotation.</title>
        <authorList>
            <consortium name="The Broad Institute Genomics Platform"/>
            <consortium name="The Broad Institute Genome Sequencing Center for Infectious Disease"/>
            <person name="Wu L."/>
            <person name="Ma J."/>
        </authorList>
    </citation>
    <scope>NUCLEOTIDE SEQUENCE [LARGE SCALE GENOMIC DNA]</scope>
    <source>
        <strain evidence="11">JCM 16923</strain>
    </source>
</reference>
<feature type="transmembrane region" description="Helical" evidence="9">
    <location>
        <begin position="314"/>
        <end position="333"/>
    </location>
</feature>
<comment type="caution">
    <text evidence="10">The sequence shown here is derived from an EMBL/GenBank/DDBJ whole genome shotgun (WGS) entry which is preliminary data.</text>
</comment>
<organism evidence="10 11">
    <name type="scientific">Gordonia caeni</name>
    <dbReference type="NCBI Taxonomy" id="1007097"/>
    <lineage>
        <taxon>Bacteria</taxon>
        <taxon>Bacillati</taxon>
        <taxon>Actinomycetota</taxon>
        <taxon>Actinomycetes</taxon>
        <taxon>Mycobacteriales</taxon>
        <taxon>Gordoniaceae</taxon>
        <taxon>Gordonia</taxon>
    </lineage>
</organism>
<evidence type="ECO:0000256" key="2">
    <source>
        <dbReference type="ARBA" id="ARBA00009765"/>
    </source>
</evidence>
<keyword evidence="7 9" id="KW-0472">Membrane</keyword>
<feature type="transmembrane region" description="Helical" evidence="9">
    <location>
        <begin position="345"/>
        <end position="365"/>
    </location>
</feature>
<protein>
    <submittedName>
        <fullName evidence="10">Magnesium/cobalt transporter CorA</fullName>
    </submittedName>
</protein>
<keyword evidence="4" id="KW-1003">Cell membrane</keyword>
<proteinExistence type="inferred from homology"/>